<gene>
    <name evidence="13" type="ORF">COT12_00070</name>
</gene>
<comment type="similarity">
    <text evidence="2">Belongs to the uracil-DNA glycosylase (UDG) superfamily. Type 4 (UDGa) family.</text>
</comment>
<sequence length="207" mass="23371">MDEEKKQKLKEIEAKIAACQKCPLHKSRRNIVPGEGNPNAEIMFIGEAPGQREDEQGRPFCGPAGKFLDQLLDSIDLQRADVYIANTLKCRPPANRDPLPEEKLACREYLEQQIRIINPKIVVTLGRHSTETYLPGLGGITKLRAKLYHLPNGLYYFPLYHPAAALHNGGMRQTLLLDFAKLSIAIKKVKIELAKSKKDNTKQEKLF</sequence>
<dbReference type="GO" id="GO:0006281">
    <property type="term" value="P:DNA repair"/>
    <property type="evidence" value="ECO:0007669"/>
    <property type="project" value="UniProtKB-KW"/>
</dbReference>
<keyword evidence="8" id="KW-0378">Hydrolase</keyword>
<proteinExistence type="inferred from homology"/>
<evidence type="ECO:0000259" key="12">
    <source>
        <dbReference type="SMART" id="SM00986"/>
    </source>
</evidence>
<evidence type="ECO:0000313" key="13">
    <source>
        <dbReference type="EMBL" id="PIU24625.1"/>
    </source>
</evidence>
<evidence type="ECO:0000256" key="4">
    <source>
        <dbReference type="ARBA" id="ARBA00019403"/>
    </source>
</evidence>
<evidence type="ECO:0000256" key="11">
    <source>
        <dbReference type="ARBA" id="ARBA00023204"/>
    </source>
</evidence>
<dbReference type="SMART" id="SM00987">
    <property type="entry name" value="UreE_C"/>
    <property type="match status" value="1"/>
</dbReference>
<dbReference type="InterPro" id="IPR005273">
    <property type="entry name" value="Ura-DNA_glyco_family4"/>
</dbReference>
<feature type="domain" description="Uracil-DNA glycosylase-like" evidence="12">
    <location>
        <begin position="33"/>
        <end position="180"/>
    </location>
</feature>
<keyword evidence="10" id="KW-0411">Iron-sulfur</keyword>
<protein>
    <recommendedName>
        <fullName evidence="4">Type-4 uracil-DNA glycosylase</fullName>
        <ecNumber evidence="3">3.2.2.27</ecNumber>
    </recommendedName>
</protein>
<dbReference type="GO" id="GO:0051539">
    <property type="term" value="F:4 iron, 4 sulfur cluster binding"/>
    <property type="evidence" value="ECO:0007669"/>
    <property type="project" value="UniProtKB-KW"/>
</dbReference>
<dbReference type="Gene3D" id="3.40.470.10">
    <property type="entry name" value="Uracil-DNA glycosylase-like domain"/>
    <property type="match status" value="1"/>
</dbReference>
<keyword evidence="7" id="KW-0227">DNA damage</keyword>
<dbReference type="CDD" id="cd10030">
    <property type="entry name" value="UDG-F4_TTUDGA_SPO1dp_like"/>
    <property type="match status" value="1"/>
</dbReference>
<comment type="caution">
    <text evidence="13">The sequence shown here is derived from an EMBL/GenBank/DDBJ whole genome shotgun (WGS) entry which is preliminary data.</text>
</comment>
<dbReference type="SUPFAM" id="SSF52141">
    <property type="entry name" value="Uracil-DNA glycosylase-like"/>
    <property type="match status" value="1"/>
</dbReference>
<evidence type="ECO:0000256" key="3">
    <source>
        <dbReference type="ARBA" id="ARBA00012030"/>
    </source>
</evidence>
<evidence type="ECO:0000256" key="9">
    <source>
        <dbReference type="ARBA" id="ARBA00023004"/>
    </source>
</evidence>
<keyword evidence="11" id="KW-0234">DNA repair</keyword>
<dbReference type="InterPro" id="IPR005122">
    <property type="entry name" value="Uracil-DNA_glycosylase-like"/>
</dbReference>
<dbReference type="InterPro" id="IPR051536">
    <property type="entry name" value="UDG_Type-4/5"/>
</dbReference>
<dbReference type="PANTHER" id="PTHR33693">
    <property type="entry name" value="TYPE-5 URACIL-DNA GLYCOSYLASE"/>
    <property type="match status" value="1"/>
</dbReference>
<reference evidence="14" key="1">
    <citation type="submission" date="2017-09" db="EMBL/GenBank/DDBJ databases">
        <title>Depth-based differentiation of microbial function through sediment-hosted aquifers and enrichment of novel symbionts in the deep terrestrial subsurface.</title>
        <authorList>
            <person name="Probst A.J."/>
            <person name="Ladd B."/>
            <person name="Jarett J.K."/>
            <person name="Geller-Mcgrath D.E."/>
            <person name="Sieber C.M.K."/>
            <person name="Emerson J.B."/>
            <person name="Anantharaman K."/>
            <person name="Thomas B.C."/>
            <person name="Malmstrom R."/>
            <person name="Stieglmeier M."/>
            <person name="Klingl A."/>
            <person name="Woyke T."/>
            <person name="Ryan C.M."/>
            <person name="Banfield J.F."/>
        </authorList>
    </citation>
    <scope>NUCLEOTIDE SEQUENCE [LARGE SCALE GENOMIC DNA]</scope>
</reference>
<name>A0A2M6YD50_9BACT</name>
<evidence type="ECO:0000256" key="1">
    <source>
        <dbReference type="ARBA" id="ARBA00001400"/>
    </source>
</evidence>
<evidence type="ECO:0000256" key="7">
    <source>
        <dbReference type="ARBA" id="ARBA00022763"/>
    </source>
</evidence>
<keyword evidence="9" id="KW-0408">Iron</keyword>
<dbReference type="Pfam" id="PF03167">
    <property type="entry name" value="UDG"/>
    <property type="match status" value="1"/>
</dbReference>
<evidence type="ECO:0000313" key="14">
    <source>
        <dbReference type="Proteomes" id="UP000229896"/>
    </source>
</evidence>
<accession>A0A2M6YD50</accession>
<evidence type="ECO:0000256" key="2">
    <source>
        <dbReference type="ARBA" id="ARBA00006521"/>
    </source>
</evidence>
<dbReference type="GO" id="GO:0046872">
    <property type="term" value="F:metal ion binding"/>
    <property type="evidence" value="ECO:0007669"/>
    <property type="project" value="UniProtKB-KW"/>
</dbReference>
<dbReference type="InterPro" id="IPR036895">
    <property type="entry name" value="Uracil-DNA_glycosylase-like_sf"/>
</dbReference>
<dbReference type="PANTHER" id="PTHR33693:SF1">
    <property type="entry name" value="TYPE-4 URACIL-DNA GLYCOSYLASE"/>
    <property type="match status" value="1"/>
</dbReference>
<evidence type="ECO:0000256" key="10">
    <source>
        <dbReference type="ARBA" id="ARBA00023014"/>
    </source>
</evidence>
<comment type="catalytic activity">
    <reaction evidence="1">
        <text>Hydrolyzes single-stranded DNA or mismatched double-stranded DNA and polynucleotides, releasing free uracil.</text>
        <dbReference type="EC" id="3.2.2.27"/>
    </reaction>
</comment>
<keyword evidence="5" id="KW-0004">4Fe-4S</keyword>
<organism evidence="13 14">
    <name type="scientific">Candidatus Berkelbacteria bacterium CG08_land_8_20_14_0_20_39_8</name>
    <dbReference type="NCBI Taxonomy" id="1974511"/>
    <lineage>
        <taxon>Bacteria</taxon>
        <taxon>Candidatus Berkelbacteria</taxon>
    </lineage>
</organism>
<dbReference type="NCBIfam" id="TIGR00758">
    <property type="entry name" value="UDG_fam4"/>
    <property type="match status" value="1"/>
</dbReference>
<dbReference type="Proteomes" id="UP000229896">
    <property type="component" value="Unassembled WGS sequence"/>
</dbReference>
<dbReference type="SMART" id="SM00986">
    <property type="entry name" value="UDG"/>
    <property type="match status" value="1"/>
</dbReference>
<dbReference type="EMBL" id="PEXI01000004">
    <property type="protein sequence ID" value="PIU24625.1"/>
    <property type="molecule type" value="Genomic_DNA"/>
</dbReference>
<evidence type="ECO:0000256" key="8">
    <source>
        <dbReference type="ARBA" id="ARBA00022801"/>
    </source>
</evidence>
<evidence type="ECO:0000256" key="5">
    <source>
        <dbReference type="ARBA" id="ARBA00022485"/>
    </source>
</evidence>
<dbReference type="EC" id="3.2.2.27" evidence="3"/>
<dbReference type="AlphaFoldDB" id="A0A2M6YD50"/>
<keyword evidence="6" id="KW-0479">Metal-binding</keyword>
<evidence type="ECO:0000256" key="6">
    <source>
        <dbReference type="ARBA" id="ARBA00022723"/>
    </source>
</evidence>
<dbReference type="GO" id="GO:0004844">
    <property type="term" value="F:uracil DNA N-glycosylase activity"/>
    <property type="evidence" value="ECO:0007669"/>
    <property type="project" value="UniProtKB-EC"/>
</dbReference>